<dbReference type="GO" id="GO:0004519">
    <property type="term" value="F:endonuclease activity"/>
    <property type="evidence" value="ECO:0007669"/>
    <property type="project" value="UniProtKB-KW"/>
</dbReference>
<dbReference type="Pfam" id="PF03372">
    <property type="entry name" value="Exo_endo_phos"/>
    <property type="match status" value="1"/>
</dbReference>
<evidence type="ECO:0000313" key="2">
    <source>
        <dbReference type="EMBL" id="GAA5189609.1"/>
    </source>
</evidence>
<organism evidence="2 3">
    <name type="scientific">Ferrimonas gelatinilytica</name>
    <dbReference type="NCBI Taxonomy" id="1255257"/>
    <lineage>
        <taxon>Bacteria</taxon>
        <taxon>Pseudomonadati</taxon>
        <taxon>Pseudomonadota</taxon>
        <taxon>Gammaproteobacteria</taxon>
        <taxon>Alteromonadales</taxon>
        <taxon>Ferrimonadaceae</taxon>
        <taxon>Ferrimonas</taxon>
    </lineage>
</organism>
<dbReference type="InterPro" id="IPR036691">
    <property type="entry name" value="Endo/exonu/phosph_ase_sf"/>
</dbReference>
<evidence type="ECO:0000259" key="1">
    <source>
        <dbReference type="Pfam" id="PF03372"/>
    </source>
</evidence>
<sequence>MSPSIKVATFNVSMEADNYRTEPEAVADPRALQRHLASGRHPQIRNIAEIIQRVRPDILLLNEFDYIADPKRGVLAFQRHYLQQGQGGAAPIHFPYHYLAPVNSGVPSPYDFDGDGVASGTGGDAWGFGRYPGQYGMVLLSRFPILQEQVRTFAKFPWHRLAAPQKITRADGRDFYDASTWRALRLSSKSHWDVPVQIGEHRLHLLAAHPTPPVFDGPEGRNGARNFDEIRLWAEYIDNAPYLVDDQDRQGGLPPNRRFVILGDYNASATEGRSRPGAIEQLLHHSRINAKWVPISQGGAAHSPDNPHGASHTASWRARVDYVLPSRWGLEVRDGGVFWPAPDSPLHPLVVNRRASSDHRLVWQTLKLTHGPEGNESGT</sequence>
<comment type="caution">
    <text evidence="2">The sequence shown here is derived from an EMBL/GenBank/DDBJ whole genome shotgun (WGS) entry which is preliminary data.</text>
</comment>
<protein>
    <submittedName>
        <fullName evidence="2">Endonuclease/exonuclease/phosphatase family protein</fullName>
    </submittedName>
</protein>
<dbReference type="Proteomes" id="UP001501600">
    <property type="component" value="Unassembled WGS sequence"/>
</dbReference>
<dbReference type="RefSeq" id="WP_345316174.1">
    <property type="nucleotide sequence ID" value="NZ_BAABLF010000006.1"/>
</dbReference>
<proteinExistence type="predicted"/>
<gene>
    <name evidence="2" type="ORF">GCM10025772_12400</name>
</gene>
<feature type="domain" description="Endonuclease/exonuclease/phosphatase" evidence="1">
    <location>
        <begin position="8"/>
        <end position="359"/>
    </location>
</feature>
<reference evidence="3" key="1">
    <citation type="journal article" date="2019" name="Int. J. Syst. Evol. Microbiol.">
        <title>The Global Catalogue of Microorganisms (GCM) 10K type strain sequencing project: providing services to taxonomists for standard genome sequencing and annotation.</title>
        <authorList>
            <consortium name="The Broad Institute Genomics Platform"/>
            <consortium name="The Broad Institute Genome Sequencing Center for Infectious Disease"/>
            <person name="Wu L."/>
            <person name="Ma J."/>
        </authorList>
    </citation>
    <scope>NUCLEOTIDE SEQUENCE [LARGE SCALE GENOMIC DNA]</scope>
    <source>
        <strain evidence="3">JCM 18720</strain>
    </source>
</reference>
<accession>A0ABP9RZZ0</accession>
<dbReference type="SUPFAM" id="SSF56219">
    <property type="entry name" value="DNase I-like"/>
    <property type="match status" value="1"/>
</dbReference>
<dbReference type="Gene3D" id="3.60.10.10">
    <property type="entry name" value="Endonuclease/exonuclease/phosphatase"/>
    <property type="match status" value="1"/>
</dbReference>
<keyword evidence="2" id="KW-0378">Hydrolase</keyword>
<keyword evidence="3" id="KW-1185">Reference proteome</keyword>
<dbReference type="InterPro" id="IPR005135">
    <property type="entry name" value="Endo/exonuclease/phosphatase"/>
</dbReference>
<name>A0ABP9RZZ0_9GAMM</name>
<keyword evidence="2" id="KW-0255">Endonuclease</keyword>
<keyword evidence="2" id="KW-0540">Nuclease</keyword>
<dbReference type="EMBL" id="BAABLF010000006">
    <property type="protein sequence ID" value="GAA5189609.1"/>
    <property type="molecule type" value="Genomic_DNA"/>
</dbReference>
<evidence type="ECO:0000313" key="3">
    <source>
        <dbReference type="Proteomes" id="UP001501600"/>
    </source>
</evidence>